<feature type="chain" id="PRO_5016247636" evidence="2">
    <location>
        <begin position="25"/>
        <end position="325"/>
    </location>
</feature>
<reference evidence="4 5" key="1">
    <citation type="submission" date="2018-01" db="EMBL/GenBank/DDBJ databases">
        <title>G. obscuriglobus.</title>
        <authorList>
            <person name="Franke J."/>
            <person name="Blomberg W."/>
            <person name="Selmecki A."/>
        </authorList>
    </citation>
    <scope>NUCLEOTIDE SEQUENCE [LARGE SCALE GENOMIC DNA]</scope>
    <source>
        <strain evidence="4 5">DSM 5831</strain>
    </source>
</reference>
<dbReference type="PROSITE" id="PS51762">
    <property type="entry name" value="GH16_2"/>
    <property type="match status" value="1"/>
</dbReference>
<feature type="signal peptide" evidence="2">
    <location>
        <begin position="1"/>
        <end position="24"/>
    </location>
</feature>
<dbReference type="CDD" id="cd08023">
    <property type="entry name" value="GH16_laminarinase_like"/>
    <property type="match status" value="1"/>
</dbReference>
<sequence>MHAVRFAGPIACAAAVAAAVSAFAPKAADADKAPVGWKLVWSDEFDGKEIDRTKWDFDLGNGFYNYDANQWISGWGNNELQYYTREPENAFVKDGALHIVAIKESYQGCGYTSARLKTRKRDGRSLFSKKYGRFEFRAKLPPGQGVWPALWMLPQSDKYGTWASSGEIDVMEAKGQEPTKVLGTLHYGSRWPNNAHASKTYTFPDQGTITDYHVYAVEWTPGEVRWSVDDTVAGTHSFWWSSSKLDGEKGARPKQEADLNPWPAPFDQEFYLVMNVAVGGNFLGKPDRTTKFPAEMLVDYVRVYDRVGGYGAAKPRGAGQLPFGK</sequence>
<dbReference type="EMBL" id="CP025958">
    <property type="protein sequence ID" value="AWM39019.1"/>
    <property type="molecule type" value="Genomic_DNA"/>
</dbReference>
<dbReference type="InterPro" id="IPR050546">
    <property type="entry name" value="Glycosyl_Hydrlase_16"/>
</dbReference>
<proteinExistence type="inferred from homology"/>
<gene>
    <name evidence="4" type="ORF">C1280_19910</name>
</gene>
<evidence type="ECO:0000259" key="3">
    <source>
        <dbReference type="PROSITE" id="PS51762"/>
    </source>
</evidence>
<dbReference type="Gene3D" id="2.60.120.200">
    <property type="match status" value="1"/>
</dbReference>
<evidence type="ECO:0000256" key="2">
    <source>
        <dbReference type="SAM" id="SignalP"/>
    </source>
</evidence>
<keyword evidence="2" id="KW-0732">Signal</keyword>
<dbReference type="InterPro" id="IPR000757">
    <property type="entry name" value="Beta-glucanase-like"/>
</dbReference>
<organism evidence="4 5">
    <name type="scientific">Gemmata obscuriglobus</name>
    <dbReference type="NCBI Taxonomy" id="114"/>
    <lineage>
        <taxon>Bacteria</taxon>
        <taxon>Pseudomonadati</taxon>
        <taxon>Planctomycetota</taxon>
        <taxon>Planctomycetia</taxon>
        <taxon>Gemmatales</taxon>
        <taxon>Gemmataceae</taxon>
        <taxon>Gemmata</taxon>
    </lineage>
</organism>
<protein>
    <submittedName>
        <fullName evidence="4">Glycoside hydrolase family 16 protein</fullName>
    </submittedName>
</protein>
<keyword evidence="5" id="KW-1185">Reference proteome</keyword>
<dbReference type="OrthoDB" id="9809583at2"/>
<dbReference type="PANTHER" id="PTHR10963:SF55">
    <property type="entry name" value="GLYCOSIDE HYDROLASE FAMILY 16 PROTEIN"/>
    <property type="match status" value="1"/>
</dbReference>
<dbReference type="Proteomes" id="UP000245802">
    <property type="component" value="Chromosome"/>
</dbReference>
<dbReference type="GO" id="GO:0004553">
    <property type="term" value="F:hydrolase activity, hydrolyzing O-glycosyl compounds"/>
    <property type="evidence" value="ECO:0007669"/>
    <property type="project" value="InterPro"/>
</dbReference>
<dbReference type="Pfam" id="PF00722">
    <property type="entry name" value="Glyco_hydro_16"/>
    <property type="match status" value="1"/>
</dbReference>
<dbReference type="SUPFAM" id="SSF49899">
    <property type="entry name" value="Concanavalin A-like lectins/glucanases"/>
    <property type="match status" value="1"/>
</dbReference>
<evidence type="ECO:0000313" key="5">
    <source>
        <dbReference type="Proteomes" id="UP000245802"/>
    </source>
</evidence>
<dbReference type="InterPro" id="IPR013320">
    <property type="entry name" value="ConA-like_dom_sf"/>
</dbReference>
<evidence type="ECO:0000256" key="1">
    <source>
        <dbReference type="ARBA" id="ARBA00006865"/>
    </source>
</evidence>
<comment type="similarity">
    <text evidence="1">Belongs to the glycosyl hydrolase 16 family.</text>
</comment>
<dbReference type="GO" id="GO:0005975">
    <property type="term" value="P:carbohydrate metabolic process"/>
    <property type="evidence" value="ECO:0007669"/>
    <property type="project" value="InterPro"/>
</dbReference>
<accession>A0A2Z3GX21</accession>
<name>A0A2Z3GX21_9BACT</name>
<dbReference type="RefSeq" id="WP_010047041.1">
    <property type="nucleotide sequence ID" value="NZ_CP025958.1"/>
</dbReference>
<evidence type="ECO:0000313" key="4">
    <source>
        <dbReference type="EMBL" id="AWM39019.1"/>
    </source>
</evidence>
<dbReference type="AlphaFoldDB" id="A0A2Z3GX21"/>
<dbReference type="PANTHER" id="PTHR10963">
    <property type="entry name" value="GLYCOSYL HYDROLASE-RELATED"/>
    <property type="match status" value="1"/>
</dbReference>
<dbReference type="KEGG" id="gog:C1280_19910"/>
<feature type="domain" description="GH16" evidence="3">
    <location>
        <begin position="28"/>
        <end position="309"/>
    </location>
</feature>
<keyword evidence="4" id="KW-0378">Hydrolase</keyword>